<feature type="region of interest" description="Disordered" evidence="1">
    <location>
        <begin position="13"/>
        <end position="39"/>
    </location>
</feature>
<comment type="caution">
    <text evidence="2">The sequence shown here is derived from an EMBL/GenBank/DDBJ whole genome shotgun (WGS) entry which is preliminary data.</text>
</comment>
<gene>
    <name evidence="2" type="ORF">RRG08_020674</name>
</gene>
<evidence type="ECO:0000313" key="2">
    <source>
        <dbReference type="EMBL" id="KAK3762595.1"/>
    </source>
</evidence>
<proteinExistence type="predicted"/>
<name>A0AAE0Z4P2_9GAST</name>
<evidence type="ECO:0000256" key="1">
    <source>
        <dbReference type="SAM" id="MobiDB-lite"/>
    </source>
</evidence>
<sequence length="122" mass="13343">MHSVFRFIQFGHRGPNLTTDQRPDKKSRKLSGKASRANPRVRMRGHGSALWAPSSTLSASADLGWDNGPGYIMTYCRHSVTDGQATMTRRLLCIVFLVLSSSSTANQIEADGVPVLPQLVSD</sequence>
<evidence type="ECO:0000313" key="3">
    <source>
        <dbReference type="Proteomes" id="UP001283361"/>
    </source>
</evidence>
<organism evidence="2 3">
    <name type="scientific">Elysia crispata</name>
    <name type="common">lettuce slug</name>
    <dbReference type="NCBI Taxonomy" id="231223"/>
    <lineage>
        <taxon>Eukaryota</taxon>
        <taxon>Metazoa</taxon>
        <taxon>Spiralia</taxon>
        <taxon>Lophotrochozoa</taxon>
        <taxon>Mollusca</taxon>
        <taxon>Gastropoda</taxon>
        <taxon>Heterobranchia</taxon>
        <taxon>Euthyneura</taxon>
        <taxon>Panpulmonata</taxon>
        <taxon>Sacoglossa</taxon>
        <taxon>Placobranchoidea</taxon>
        <taxon>Plakobranchidae</taxon>
        <taxon>Elysia</taxon>
    </lineage>
</organism>
<reference evidence="2" key="1">
    <citation type="journal article" date="2023" name="G3 (Bethesda)">
        <title>A reference genome for the long-term kleptoplast-retaining sea slug Elysia crispata morphotype clarki.</title>
        <authorList>
            <person name="Eastman K.E."/>
            <person name="Pendleton A.L."/>
            <person name="Shaikh M.A."/>
            <person name="Suttiyut T."/>
            <person name="Ogas R."/>
            <person name="Tomko P."/>
            <person name="Gavelis G."/>
            <person name="Widhalm J.R."/>
            <person name="Wisecaver J.H."/>
        </authorList>
    </citation>
    <scope>NUCLEOTIDE SEQUENCE</scope>
    <source>
        <strain evidence="2">ECLA1</strain>
    </source>
</reference>
<keyword evidence="3" id="KW-1185">Reference proteome</keyword>
<dbReference type="AlphaFoldDB" id="A0AAE0Z4P2"/>
<protein>
    <submittedName>
        <fullName evidence="2">Uncharacterized protein</fullName>
    </submittedName>
</protein>
<accession>A0AAE0Z4P2</accession>
<dbReference type="Proteomes" id="UP001283361">
    <property type="component" value="Unassembled WGS sequence"/>
</dbReference>
<dbReference type="EMBL" id="JAWDGP010004681">
    <property type="protein sequence ID" value="KAK3762595.1"/>
    <property type="molecule type" value="Genomic_DNA"/>
</dbReference>